<dbReference type="InterPro" id="IPR014985">
    <property type="entry name" value="WbqC"/>
</dbReference>
<dbReference type="EMBL" id="CABPSR010000020">
    <property type="protein sequence ID" value="VVE84720.1"/>
    <property type="molecule type" value="Genomic_DNA"/>
</dbReference>
<reference evidence="1 2" key="1">
    <citation type="submission" date="2019-08" db="EMBL/GenBank/DDBJ databases">
        <authorList>
            <person name="Peeters C."/>
        </authorList>
    </citation>
    <scope>NUCLEOTIDE SEQUENCE [LARGE SCALE GENOMIC DNA]</scope>
    <source>
        <strain evidence="1 2">LMG 31121</strain>
    </source>
</reference>
<organism evidence="1 2">
    <name type="scientific">Pandoraea sputorum</name>
    <dbReference type="NCBI Taxonomy" id="93222"/>
    <lineage>
        <taxon>Bacteria</taxon>
        <taxon>Pseudomonadati</taxon>
        <taxon>Pseudomonadota</taxon>
        <taxon>Betaproteobacteria</taxon>
        <taxon>Burkholderiales</taxon>
        <taxon>Burkholderiaceae</taxon>
        <taxon>Pandoraea</taxon>
    </lineage>
</organism>
<name>A0A5E5BK50_9BURK</name>
<gene>
    <name evidence="1" type="ORF">PSP31121_04911</name>
</gene>
<accession>A0A5E5BK50</accession>
<evidence type="ECO:0000313" key="1">
    <source>
        <dbReference type="EMBL" id="VVE84720.1"/>
    </source>
</evidence>
<evidence type="ECO:0008006" key="3">
    <source>
        <dbReference type="Google" id="ProtNLM"/>
    </source>
</evidence>
<proteinExistence type="predicted"/>
<protein>
    <recommendedName>
        <fullName evidence="3">WbqC-like protein family</fullName>
    </recommendedName>
</protein>
<sequence>MFRLRGGVKRNRPFDMKKIAIAQSNYLPWKGYFDLIAAVDEFVLYDDMQYTRRDWRNRNLIKTPQGVQWLTVPVIVKGRYHQTIFETEIDGHAWALLHWRTIEQNYRRAPFFDEIAQWLKPFYVDRSYTALSSLNRDLIESICQYLGIATRIRSSADYKLLDGKTERLVDICQQAGASEYISGPSAKGYVEANLFEAASVRLTWFDYDGYPAYPQLWGDFSHTVSILDLLFNCGASSPAYMKYVRQ</sequence>
<dbReference type="Proteomes" id="UP000335538">
    <property type="component" value="Unassembled WGS sequence"/>
</dbReference>
<evidence type="ECO:0000313" key="2">
    <source>
        <dbReference type="Proteomes" id="UP000335538"/>
    </source>
</evidence>
<dbReference type="Pfam" id="PF08889">
    <property type="entry name" value="WbqC"/>
    <property type="match status" value="1"/>
</dbReference>
<dbReference type="AlphaFoldDB" id="A0A5E5BK50"/>